<proteinExistence type="predicted"/>
<keyword evidence="1 6" id="KW-0597">Phosphoprotein</keyword>
<dbReference type="InterPro" id="IPR011006">
    <property type="entry name" value="CheY-like_superfamily"/>
</dbReference>
<dbReference type="Proteomes" id="UP000830167">
    <property type="component" value="Chromosome"/>
</dbReference>
<accession>A0ABY4CK66</accession>
<evidence type="ECO:0000256" key="6">
    <source>
        <dbReference type="PROSITE-ProRule" id="PRU00169"/>
    </source>
</evidence>
<dbReference type="SUPFAM" id="SSF46894">
    <property type="entry name" value="C-terminal effector domain of the bipartite response regulators"/>
    <property type="match status" value="1"/>
</dbReference>
<dbReference type="PANTHER" id="PTHR48111">
    <property type="entry name" value="REGULATOR OF RPOS"/>
    <property type="match status" value="1"/>
</dbReference>
<sequence length="230" mass="26403">MKSILIVDDEEKIREVIVSYLNHERYQVFQAESGTEALRQFKERNIDLVILDLMLPDVSGEEVCQKIRNLSPVPILMLTAKVAEKDRVNGLAIGADDYVVKPFSPRELVARVKALLRRSAENELLAERISFQEGQLMIDSVRNKVYKNGEAINVTPIEYKLLVTFARYPGRTFHRNELLETALGHEYEGDLRVIDQHIKNLRQKIEDNPKQPVYLITVFGFGYKFQGGDV</sequence>
<dbReference type="Gene3D" id="3.40.50.2300">
    <property type="match status" value="1"/>
</dbReference>
<evidence type="ECO:0000259" key="8">
    <source>
        <dbReference type="PROSITE" id="PS50110"/>
    </source>
</evidence>
<evidence type="ECO:0000256" key="3">
    <source>
        <dbReference type="ARBA" id="ARBA00023015"/>
    </source>
</evidence>
<dbReference type="Gene3D" id="1.10.10.10">
    <property type="entry name" value="Winged helix-like DNA-binding domain superfamily/Winged helix DNA-binding domain"/>
    <property type="match status" value="1"/>
</dbReference>
<evidence type="ECO:0000313" key="11">
    <source>
        <dbReference type="Proteomes" id="UP000830167"/>
    </source>
</evidence>
<feature type="domain" description="Response regulatory" evidence="8">
    <location>
        <begin position="3"/>
        <end position="116"/>
    </location>
</feature>
<evidence type="ECO:0000256" key="1">
    <source>
        <dbReference type="ARBA" id="ARBA00022553"/>
    </source>
</evidence>
<evidence type="ECO:0000256" key="2">
    <source>
        <dbReference type="ARBA" id="ARBA00023012"/>
    </source>
</evidence>
<evidence type="ECO:0000256" key="7">
    <source>
        <dbReference type="PROSITE-ProRule" id="PRU01091"/>
    </source>
</evidence>
<feature type="DNA-binding region" description="OmpR/PhoB-type" evidence="7">
    <location>
        <begin position="126"/>
        <end position="227"/>
    </location>
</feature>
<dbReference type="PROSITE" id="PS51755">
    <property type="entry name" value="OMPR_PHOB"/>
    <property type="match status" value="1"/>
</dbReference>
<gene>
    <name evidence="10" type="ORF">LSG31_01085</name>
</gene>
<dbReference type="PANTHER" id="PTHR48111:SF73">
    <property type="entry name" value="ALKALINE PHOSPHATASE SYNTHESIS TRANSCRIPTIONAL REGULATORY PROTEIN PHOP"/>
    <property type="match status" value="1"/>
</dbReference>
<evidence type="ECO:0000256" key="5">
    <source>
        <dbReference type="ARBA" id="ARBA00023163"/>
    </source>
</evidence>
<feature type="domain" description="OmpR/PhoB-type" evidence="9">
    <location>
        <begin position="126"/>
        <end position="227"/>
    </location>
</feature>
<dbReference type="InterPro" id="IPR039420">
    <property type="entry name" value="WalR-like"/>
</dbReference>
<dbReference type="Pfam" id="PF00486">
    <property type="entry name" value="Trans_reg_C"/>
    <property type="match status" value="1"/>
</dbReference>
<keyword evidence="5" id="KW-0804">Transcription</keyword>
<dbReference type="PROSITE" id="PS50110">
    <property type="entry name" value="RESPONSE_REGULATORY"/>
    <property type="match status" value="1"/>
</dbReference>
<dbReference type="InterPro" id="IPR036388">
    <property type="entry name" value="WH-like_DNA-bd_sf"/>
</dbReference>
<keyword evidence="3" id="KW-0805">Transcription regulation</keyword>
<evidence type="ECO:0000313" key="10">
    <source>
        <dbReference type="EMBL" id="UOF90913.1"/>
    </source>
</evidence>
<organism evidence="10 11">
    <name type="scientific">Fodinisporobacter ferrooxydans</name>
    <dbReference type="NCBI Taxonomy" id="2901836"/>
    <lineage>
        <taxon>Bacteria</taxon>
        <taxon>Bacillati</taxon>
        <taxon>Bacillota</taxon>
        <taxon>Bacilli</taxon>
        <taxon>Bacillales</taxon>
        <taxon>Alicyclobacillaceae</taxon>
        <taxon>Fodinisporobacter</taxon>
    </lineage>
</organism>
<dbReference type="RefSeq" id="WP_347437608.1">
    <property type="nucleotide sequence ID" value="NZ_CP089291.1"/>
</dbReference>
<evidence type="ECO:0000256" key="4">
    <source>
        <dbReference type="ARBA" id="ARBA00023125"/>
    </source>
</evidence>
<keyword evidence="11" id="KW-1185">Reference proteome</keyword>
<name>A0ABY4CK66_9BACL</name>
<keyword evidence="2" id="KW-0902">Two-component regulatory system</keyword>
<feature type="modified residue" description="4-aspartylphosphate" evidence="6">
    <location>
        <position position="52"/>
    </location>
</feature>
<dbReference type="Pfam" id="PF00072">
    <property type="entry name" value="Response_reg"/>
    <property type="match status" value="1"/>
</dbReference>
<dbReference type="InterPro" id="IPR001867">
    <property type="entry name" value="OmpR/PhoB-type_DNA-bd"/>
</dbReference>
<dbReference type="CDD" id="cd00383">
    <property type="entry name" value="trans_reg_C"/>
    <property type="match status" value="1"/>
</dbReference>
<dbReference type="EMBL" id="CP089291">
    <property type="protein sequence ID" value="UOF90913.1"/>
    <property type="molecule type" value="Genomic_DNA"/>
</dbReference>
<dbReference type="InterPro" id="IPR001789">
    <property type="entry name" value="Sig_transdc_resp-reg_receiver"/>
</dbReference>
<reference evidence="10" key="1">
    <citation type="submission" date="2021-12" db="EMBL/GenBank/DDBJ databases">
        <title>Alicyclobacillaceae gen. nov., sp. nov., isolated from chalcocite enrichment system.</title>
        <authorList>
            <person name="Jiang Z."/>
        </authorList>
    </citation>
    <scope>NUCLEOTIDE SEQUENCE</scope>
    <source>
        <strain evidence="10">MYW30-H2</strain>
    </source>
</reference>
<dbReference type="SMART" id="SM00862">
    <property type="entry name" value="Trans_reg_C"/>
    <property type="match status" value="1"/>
</dbReference>
<dbReference type="InterPro" id="IPR016032">
    <property type="entry name" value="Sig_transdc_resp-reg_C-effctor"/>
</dbReference>
<keyword evidence="4 7" id="KW-0238">DNA-binding</keyword>
<dbReference type="Gene3D" id="6.10.250.690">
    <property type="match status" value="1"/>
</dbReference>
<evidence type="ECO:0000259" key="9">
    <source>
        <dbReference type="PROSITE" id="PS51755"/>
    </source>
</evidence>
<dbReference type="SMART" id="SM00448">
    <property type="entry name" value="REC"/>
    <property type="match status" value="1"/>
</dbReference>
<protein>
    <submittedName>
        <fullName evidence="10">Response regulator transcription factor</fullName>
    </submittedName>
</protein>
<dbReference type="SUPFAM" id="SSF52172">
    <property type="entry name" value="CheY-like"/>
    <property type="match status" value="1"/>
</dbReference>